<feature type="domain" description="Flavin reductase like" evidence="3">
    <location>
        <begin position="9"/>
        <end position="153"/>
    </location>
</feature>
<keyword evidence="5" id="KW-1185">Reference proteome</keyword>
<name>A0A135I5M7_9GAMM</name>
<evidence type="ECO:0000313" key="5">
    <source>
        <dbReference type="Proteomes" id="UP000070529"/>
    </source>
</evidence>
<dbReference type="SUPFAM" id="SSF50475">
    <property type="entry name" value="FMN-binding split barrel"/>
    <property type="match status" value="1"/>
</dbReference>
<dbReference type="STRING" id="294935.ATN88_15850"/>
<evidence type="ECO:0000259" key="3">
    <source>
        <dbReference type="SMART" id="SM00903"/>
    </source>
</evidence>
<evidence type="ECO:0000256" key="2">
    <source>
        <dbReference type="ARBA" id="ARBA00023002"/>
    </source>
</evidence>
<dbReference type="GO" id="GO:0010181">
    <property type="term" value="F:FMN binding"/>
    <property type="evidence" value="ECO:0007669"/>
    <property type="project" value="InterPro"/>
</dbReference>
<organism evidence="4 5">
    <name type="scientific">Enterovibrio coralii</name>
    <dbReference type="NCBI Taxonomy" id="294935"/>
    <lineage>
        <taxon>Bacteria</taxon>
        <taxon>Pseudomonadati</taxon>
        <taxon>Pseudomonadota</taxon>
        <taxon>Gammaproteobacteria</taxon>
        <taxon>Vibrionales</taxon>
        <taxon>Vibrionaceae</taxon>
        <taxon>Enterovibrio</taxon>
    </lineage>
</organism>
<comment type="similarity">
    <text evidence="1">Belongs to the non-flavoprotein flavin reductase family.</text>
</comment>
<gene>
    <name evidence="4" type="ORF">ATN88_15850</name>
</gene>
<keyword evidence="2" id="KW-0560">Oxidoreductase</keyword>
<proteinExistence type="inferred from homology"/>
<dbReference type="InterPro" id="IPR012349">
    <property type="entry name" value="Split_barrel_FMN-bd"/>
</dbReference>
<dbReference type="Proteomes" id="UP000070529">
    <property type="component" value="Unassembled WGS sequence"/>
</dbReference>
<dbReference type="InterPro" id="IPR002563">
    <property type="entry name" value="Flavin_Rdtase-like_dom"/>
</dbReference>
<evidence type="ECO:0000256" key="1">
    <source>
        <dbReference type="ARBA" id="ARBA00008898"/>
    </source>
</evidence>
<sequence length="158" mass="16912">MSRELRNALSCFATGVTVITANHEGKDYGLTCSSFNSVSLDPAIVLWSINSTSSSKAPILESGGYTVSVLAADHSDLAMKFCNDSHEERFRDVSITRAPSGRAIIEGAVAWFDCDLNGVISAGDHDILLGKVAEFSSQQDSEGLVFARSRFGRFGEVA</sequence>
<dbReference type="Pfam" id="PF01613">
    <property type="entry name" value="Flavin_Reduct"/>
    <property type="match status" value="1"/>
</dbReference>
<dbReference type="PANTHER" id="PTHR30466:SF11">
    <property type="entry name" value="FLAVIN-DEPENDENT MONOOXYGENASE, REDUCTASE SUBUNIT HSAB"/>
    <property type="match status" value="1"/>
</dbReference>
<dbReference type="SMART" id="SM00903">
    <property type="entry name" value="Flavin_Reduct"/>
    <property type="match status" value="1"/>
</dbReference>
<protein>
    <recommendedName>
        <fullName evidence="3">Flavin reductase like domain-containing protein</fullName>
    </recommendedName>
</protein>
<dbReference type="GO" id="GO:0042602">
    <property type="term" value="F:riboflavin reductase (NADPH) activity"/>
    <property type="evidence" value="ECO:0007669"/>
    <property type="project" value="TreeGrafter"/>
</dbReference>
<dbReference type="PANTHER" id="PTHR30466">
    <property type="entry name" value="FLAVIN REDUCTASE"/>
    <property type="match status" value="1"/>
</dbReference>
<dbReference type="RefSeq" id="WP_067418642.1">
    <property type="nucleotide sequence ID" value="NZ_LNTY01000049.1"/>
</dbReference>
<reference evidence="4 5" key="1">
    <citation type="submission" date="2015-11" db="EMBL/GenBank/DDBJ databases">
        <title>Genomic Taxonomy of the Vibrionaceae.</title>
        <authorList>
            <person name="Gomez-Gil B."/>
            <person name="Enciso-Ibarra J."/>
        </authorList>
    </citation>
    <scope>NUCLEOTIDE SEQUENCE [LARGE SCALE GENOMIC DNA]</scope>
    <source>
        <strain evidence="4 5">CAIM 912</strain>
    </source>
</reference>
<dbReference type="InterPro" id="IPR050268">
    <property type="entry name" value="NADH-dep_flavin_reductase"/>
</dbReference>
<accession>A0A135I5M7</accession>
<dbReference type="AlphaFoldDB" id="A0A135I5M7"/>
<dbReference type="Gene3D" id="2.30.110.10">
    <property type="entry name" value="Electron Transport, Fmn-binding Protein, Chain A"/>
    <property type="match status" value="1"/>
</dbReference>
<comment type="caution">
    <text evidence="4">The sequence shown here is derived from an EMBL/GenBank/DDBJ whole genome shotgun (WGS) entry which is preliminary data.</text>
</comment>
<dbReference type="EMBL" id="LNTY01000049">
    <property type="protein sequence ID" value="KXF80758.1"/>
    <property type="molecule type" value="Genomic_DNA"/>
</dbReference>
<evidence type="ECO:0000313" key="4">
    <source>
        <dbReference type="EMBL" id="KXF80758.1"/>
    </source>
</evidence>
<dbReference type="OrthoDB" id="9792858at2"/>